<proteinExistence type="predicted"/>
<dbReference type="EMBL" id="CP065673">
    <property type="protein sequence ID" value="QPS20828.1"/>
    <property type="molecule type" value="Genomic_DNA"/>
</dbReference>
<feature type="domain" description="NAD(P)-binding" evidence="1">
    <location>
        <begin position="7"/>
        <end position="180"/>
    </location>
</feature>
<dbReference type="PANTHER" id="PTHR47129">
    <property type="entry name" value="QUINONE OXIDOREDUCTASE 2"/>
    <property type="match status" value="1"/>
</dbReference>
<gene>
    <name evidence="3" type="primary">qorB</name>
    <name evidence="2" type="ORF">I6G64_25335</name>
    <name evidence="3" type="ORF">NCTC12961_03032</name>
</gene>
<dbReference type="InterPro" id="IPR036291">
    <property type="entry name" value="NAD(P)-bd_dom_sf"/>
</dbReference>
<evidence type="ECO:0000313" key="5">
    <source>
        <dbReference type="Proteomes" id="UP000594967"/>
    </source>
</evidence>
<accession>A0A2X4UJI5</accession>
<dbReference type="InterPro" id="IPR052718">
    <property type="entry name" value="NmrA-type_oxidoreductase"/>
</dbReference>
<sequence length="283" mass="29141">MTIAITGATGQLGRIVIDKLKQKVAASDIVALVRTPEKAQSLGVSARAADYAHPDTLDAALAGIDSLLLISSSEVGQRTVQHANVIAAAKKAGVKHIVYTSLLHADVSPLNLAGEHMATETAIKASGLSYTIMRNGWYTENYTGSVGAALANGAFMGSAGEGRISSASREDFAEAAVAILSGSGHVNVTYELAGDTAWTLKDLADEVSRQTGKDIAYHNLPEAEYAAALHSFGLPAGLADAIASWDVGASQGALFDAGGELSRLIGRPTTPLAISVEQALKAS</sequence>
<dbReference type="Gene3D" id="3.90.25.10">
    <property type="entry name" value="UDP-galactose 4-epimerase, domain 1"/>
    <property type="match status" value="1"/>
</dbReference>
<dbReference type="GO" id="GO:0003955">
    <property type="term" value="F:NAD(P)H dehydrogenase (quinone) activity"/>
    <property type="evidence" value="ECO:0007669"/>
    <property type="project" value="UniProtKB-EC"/>
</dbReference>
<dbReference type="CDD" id="cd05269">
    <property type="entry name" value="TMR_SDR_a"/>
    <property type="match status" value="1"/>
</dbReference>
<dbReference type="InterPro" id="IPR016040">
    <property type="entry name" value="NAD(P)-bd_dom"/>
</dbReference>
<dbReference type="RefSeq" id="WP_063198260.1">
    <property type="nucleotide sequence ID" value="NZ_CAMITG010000002.1"/>
</dbReference>
<dbReference type="Gene3D" id="3.40.50.720">
    <property type="entry name" value="NAD(P)-binding Rossmann-like Domain"/>
    <property type="match status" value="1"/>
</dbReference>
<dbReference type="PANTHER" id="PTHR47129:SF1">
    <property type="entry name" value="NMRA-LIKE DOMAIN-CONTAINING PROTEIN"/>
    <property type="match status" value="1"/>
</dbReference>
<dbReference type="Proteomes" id="UP000594967">
    <property type="component" value="Chromosome"/>
</dbReference>
<evidence type="ECO:0000313" key="4">
    <source>
        <dbReference type="Proteomes" id="UP000248897"/>
    </source>
</evidence>
<dbReference type="AlphaFoldDB" id="A0A2X4UJI5"/>
<evidence type="ECO:0000313" key="3">
    <source>
        <dbReference type="EMBL" id="SQI40037.1"/>
    </source>
</evidence>
<dbReference type="EC" id="1.6.5.2" evidence="3"/>
<name>A0A2X4UJI5_SERPL</name>
<organism evidence="3 4">
    <name type="scientific">Serratia plymuthica</name>
    <dbReference type="NCBI Taxonomy" id="82996"/>
    <lineage>
        <taxon>Bacteria</taxon>
        <taxon>Pseudomonadati</taxon>
        <taxon>Pseudomonadota</taxon>
        <taxon>Gammaproteobacteria</taxon>
        <taxon>Enterobacterales</taxon>
        <taxon>Yersiniaceae</taxon>
        <taxon>Serratia</taxon>
    </lineage>
</organism>
<keyword evidence="5" id="KW-1185">Reference proteome</keyword>
<dbReference type="EMBL" id="LS483469">
    <property type="protein sequence ID" value="SQI40037.1"/>
    <property type="molecule type" value="Genomic_DNA"/>
</dbReference>
<evidence type="ECO:0000259" key="1">
    <source>
        <dbReference type="Pfam" id="PF13460"/>
    </source>
</evidence>
<keyword evidence="3" id="KW-0560">Oxidoreductase</keyword>
<dbReference type="Proteomes" id="UP000248897">
    <property type="component" value="Chromosome 1"/>
</dbReference>
<dbReference type="SUPFAM" id="SSF51735">
    <property type="entry name" value="NAD(P)-binding Rossmann-fold domains"/>
    <property type="match status" value="1"/>
</dbReference>
<reference evidence="3 4" key="1">
    <citation type="submission" date="2018-06" db="EMBL/GenBank/DDBJ databases">
        <authorList>
            <consortium name="Pathogen Informatics"/>
            <person name="Doyle S."/>
        </authorList>
    </citation>
    <scope>NUCLEOTIDE SEQUENCE [LARGE SCALE GENOMIC DNA]</scope>
    <source>
        <strain evidence="3 4">NCTC12961</strain>
    </source>
</reference>
<dbReference type="Pfam" id="PF13460">
    <property type="entry name" value="NAD_binding_10"/>
    <property type="match status" value="1"/>
</dbReference>
<evidence type="ECO:0000313" key="2">
    <source>
        <dbReference type="EMBL" id="QPS20828.1"/>
    </source>
</evidence>
<protein>
    <submittedName>
        <fullName evidence="3">Quinone oxidoreductase 2</fullName>
        <ecNumber evidence="3">1.6.5.2</ecNumber>
    </submittedName>
    <submittedName>
        <fullName evidence="2">SDR family oxidoreductase</fullName>
    </submittedName>
</protein>
<reference evidence="2 5" key="2">
    <citation type="submission" date="2020-12" db="EMBL/GenBank/DDBJ databases">
        <title>FDA dAtabase for Regulatory Grade micrObial Sequences (FDA-ARGOS): Supporting development and validation of Infectious Disease Dx tests.</title>
        <authorList>
            <person name="Sproer C."/>
            <person name="Gronow S."/>
            <person name="Severitt S."/>
            <person name="Schroder I."/>
            <person name="Tallon L."/>
            <person name="Sadzewicz L."/>
            <person name="Zhao X."/>
            <person name="Boylan J."/>
            <person name="Ott S."/>
            <person name="Bowen H."/>
            <person name="Vavikolanu K."/>
            <person name="Mehta A."/>
            <person name="Aluvathingal J."/>
            <person name="Nadendla S."/>
            <person name="Lowell S."/>
            <person name="Myers T."/>
            <person name="Yan Y."/>
            <person name="Sichtig H."/>
        </authorList>
    </citation>
    <scope>NUCLEOTIDE SEQUENCE [LARGE SCALE GENOMIC DNA]</scope>
    <source>
        <strain evidence="2 5">FDAARGOS_907</strain>
    </source>
</reference>